<evidence type="ECO:0000256" key="1">
    <source>
        <dbReference type="ARBA" id="ARBA00011073"/>
    </source>
</evidence>
<dbReference type="InterPro" id="IPR023828">
    <property type="entry name" value="Peptidase_S8_Ser-AS"/>
</dbReference>
<gene>
    <name evidence="7" type="ORF">EQG79_18090</name>
</gene>
<dbReference type="Gene3D" id="3.40.50.200">
    <property type="entry name" value="Peptidase S8/S53 domain"/>
    <property type="match status" value="1"/>
</dbReference>
<dbReference type="SUPFAM" id="SSF52743">
    <property type="entry name" value="Subtilisin-like"/>
    <property type="match status" value="1"/>
</dbReference>
<dbReference type="GO" id="GO:0004252">
    <property type="term" value="F:serine-type endopeptidase activity"/>
    <property type="evidence" value="ECO:0007669"/>
    <property type="project" value="InterPro"/>
</dbReference>
<dbReference type="PANTHER" id="PTHR43806:SF11">
    <property type="entry name" value="CEREVISIN-RELATED"/>
    <property type="match status" value="1"/>
</dbReference>
<dbReference type="InterPro" id="IPR050131">
    <property type="entry name" value="Peptidase_S8_subtilisin-like"/>
</dbReference>
<keyword evidence="3" id="KW-0378">Hydrolase</keyword>
<evidence type="ECO:0000256" key="5">
    <source>
        <dbReference type="PROSITE-ProRule" id="PRU01240"/>
    </source>
</evidence>
<dbReference type="InterPro" id="IPR000209">
    <property type="entry name" value="Peptidase_S8/S53_dom"/>
</dbReference>
<reference evidence="7 8" key="1">
    <citation type="submission" date="2019-01" db="EMBL/GenBank/DDBJ databases">
        <title>Spirosoma flava sp. nov., a propanil-degrading bacterium isolated from herbicide-contaminated soil.</title>
        <authorList>
            <person name="Zhang L."/>
            <person name="Jiang J.-D."/>
        </authorList>
    </citation>
    <scope>NUCLEOTIDE SEQUENCE [LARGE SCALE GENOMIC DNA]</scope>
    <source>
        <strain evidence="7 8">TY50</strain>
    </source>
</reference>
<dbReference type="PANTHER" id="PTHR43806">
    <property type="entry name" value="PEPTIDASE S8"/>
    <property type="match status" value="1"/>
</dbReference>
<organism evidence="7 8">
    <name type="scientific">Spirosoma sordidisoli</name>
    <dbReference type="NCBI Taxonomy" id="2502893"/>
    <lineage>
        <taxon>Bacteria</taxon>
        <taxon>Pseudomonadati</taxon>
        <taxon>Bacteroidota</taxon>
        <taxon>Cytophagia</taxon>
        <taxon>Cytophagales</taxon>
        <taxon>Cytophagaceae</taxon>
        <taxon>Spirosoma</taxon>
    </lineage>
</organism>
<evidence type="ECO:0000256" key="2">
    <source>
        <dbReference type="ARBA" id="ARBA00022670"/>
    </source>
</evidence>
<accession>A0A4Q2UG46</accession>
<dbReference type="PROSITE" id="PS51892">
    <property type="entry name" value="SUBTILASE"/>
    <property type="match status" value="1"/>
</dbReference>
<keyword evidence="4" id="KW-0720">Serine protease</keyword>
<dbReference type="AlphaFoldDB" id="A0A4Q2UG46"/>
<sequence length="268" mass="29134">MLNNHVAHKISVVNLSLGDSGNYPNDDAFAADGVRDLIKKLSAKRVAVVIAAGNDFFRHNSKQGMGYPGICREAISVGAVYDANEGAFSYLSGAKAFSTGPGRLTPFTQRLHETSHAACRTDIFAPGAPITSSGITSDTAFSIQHGTSQASPVTAGVVLLLQEYYQRVAKTLAVRYPATFKAPFLPSVPLLVQCLREGGVAIKDGDDEDDNVVNTGLTYIRLDALLALRRMSRYFRRYLLLPFDEQQTTNPKTEMLVEHEVPELALQD</sequence>
<dbReference type="InterPro" id="IPR036852">
    <property type="entry name" value="Peptidase_S8/S53_dom_sf"/>
</dbReference>
<keyword evidence="2" id="KW-0645">Protease</keyword>
<dbReference type="EMBL" id="SBLB01000005">
    <property type="protein sequence ID" value="RYC68277.1"/>
    <property type="molecule type" value="Genomic_DNA"/>
</dbReference>
<dbReference type="PROSITE" id="PS00138">
    <property type="entry name" value="SUBTILASE_SER"/>
    <property type="match status" value="1"/>
</dbReference>
<evidence type="ECO:0000313" key="8">
    <source>
        <dbReference type="Proteomes" id="UP000290407"/>
    </source>
</evidence>
<evidence type="ECO:0000313" key="7">
    <source>
        <dbReference type="EMBL" id="RYC68277.1"/>
    </source>
</evidence>
<comment type="caution">
    <text evidence="7">The sequence shown here is derived from an EMBL/GenBank/DDBJ whole genome shotgun (WGS) entry which is preliminary data.</text>
</comment>
<dbReference type="Pfam" id="PF00082">
    <property type="entry name" value="Peptidase_S8"/>
    <property type="match status" value="1"/>
</dbReference>
<dbReference type="GO" id="GO:0006508">
    <property type="term" value="P:proteolysis"/>
    <property type="evidence" value="ECO:0007669"/>
    <property type="project" value="UniProtKB-KW"/>
</dbReference>
<evidence type="ECO:0000259" key="6">
    <source>
        <dbReference type="Pfam" id="PF00082"/>
    </source>
</evidence>
<dbReference type="Proteomes" id="UP000290407">
    <property type="component" value="Unassembled WGS sequence"/>
</dbReference>
<evidence type="ECO:0000256" key="3">
    <source>
        <dbReference type="ARBA" id="ARBA00022801"/>
    </source>
</evidence>
<keyword evidence="8" id="KW-1185">Reference proteome</keyword>
<comment type="caution">
    <text evidence="5">Lacks conserved residue(s) required for the propagation of feature annotation.</text>
</comment>
<evidence type="ECO:0000256" key="4">
    <source>
        <dbReference type="ARBA" id="ARBA00022825"/>
    </source>
</evidence>
<proteinExistence type="inferred from homology"/>
<protein>
    <recommendedName>
        <fullName evidence="6">Peptidase S8/S53 domain-containing protein</fullName>
    </recommendedName>
</protein>
<comment type="similarity">
    <text evidence="1 5">Belongs to the peptidase S8 family.</text>
</comment>
<name>A0A4Q2UG46_9BACT</name>
<feature type="domain" description="Peptidase S8/S53" evidence="6">
    <location>
        <begin position="7"/>
        <end position="167"/>
    </location>
</feature>